<dbReference type="RefSeq" id="WP_088441825.1">
    <property type="nucleotide sequence ID" value="NZ_BMMC01000002.1"/>
</dbReference>
<name>A0A246JRT7_9SPHN</name>
<feature type="compositionally biased region" description="Polar residues" evidence="1">
    <location>
        <begin position="192"/>
        <end position="201"/>
    </location>
</feature>
<dbReference type="EMBL" id="NISK01000003">
    <property type="protein sequence ID" value="OWQ95724.1"/>
    <property type="molecule type" value="Genomic_DNA"/>
</dbReference>
<evidence type="ECO:0000256" key="1">
    <source>
        <dbReference type="SAM" id="MobiDB-lite"/>
    </source>
</evidence>
<accession>A0A246JRT7</accession>
<feature type="region of interest" description="Disordered" evidence="1">
    <location>
        <begin position="167"/>
        <end position="201"/>
    </location>
</feature>
<proteinExistence type="predicted"/>
<evidence type="ECO:0000313" key="2">
    <source>
        <dbReference type="EMBL" id="OWQ95724.1"/>
    </source>
</evidence>
<sequence>MTMLPMKRDPMQQNTPFPRRGGLFGASPAMQPAMTAEAAPMAPKKGFDWKKLIGVLGDSLSIAGGGQAQYVPNLIDQRNRRQAQQYAEQTYQRRRGDEMTDWQAKQEYERANPAPINNDTVNDYQFLASKLGPEAAQQYLRNLSEGPPVAVDVANPDGSVTRQFLPRSQMGGGGAMVAPQKPVGSLKPYGGQTATPSGTFR</sequence>
<organism evidence="2 3">
    <name type="scientific">Sphingopyxis bauzanensis</name>
    <dbReference type="NCBI Taxonomy" id="651663"/>
    <lineage>
        <taxon>Bacteria</taxon>
        <taxon>Pseudomonadati</taxon>
        <taxon>Pseudomonadota</taxon>
        <taxon>Alphaproteobacteria</taxon>
        <taxon>Sphingomonadales</taxon>
        <taxon>Sphingomonadaceae</taxon>
        <taxon>Sphingopyxis</taxon>
    </lineage>
</organism>
<dbReference type="OrthoDB" id="9981718at2"/>
<protein>
    <submittedName>
        <fullName evidence="2">Uncharacterized protein</fullName>
    </submittedName>
</protein>
<gene>
    <name evidence="2" type="ORF">CDQ92_13140</name>
</gene>
<evidence type="ECO:0000313" key="3">
    <source>
        <dbReference type="Proteomes" id="UP000197361"/>
    </source>
</evidence>
<dbReference type="Proteomes" id="UP000197361">
    <property type="component" value="Unassembled WGS sequence"/>
</dbReference>
<dbReference type="AlphaFoldDB" id="A0A246JRT7"/>
<reference evidence="2 3" key="1">
    <citation type="journal article" date="2010" name="Int. J. Syst. Evol. Microbiol.">
        <title>Sphingopyxis bauzanensis sp. nov., a psychrophilic bacterium isolated from soil.</title>
        <authorList>
            <person name="Zhang D.C."/>
            <person name="Liu H.C."/>
            <person name="Xin Y.H."/>
            <person name="Zhou Y.G."/>
            <person name="Schinner F."/>
            <person name="Margesin R."/>
        </authorList>
    </citation>
    <scope>NUCLEOTIDE SEQUENCE [LARGE SCALE GENOMIC DNA]</scope>
    <source>
        <strain evidence="2 3">DSM 22271</strain>
    </source>
</reference>
<keyword evidence="3" id="KW-1185">Reference proteome</keyword>
<comment type="caution">
    <text evidence="2">The sequence shown here is derived from an EMBL/GenBank/DDBJ whole genome shotgun (WGS) entry which is preliminary data.</text>
</comment>